<organism evidence="2 3">
    <name type="scientific">Champsocephalus gunnari</name>
    <name type="common">Mackerel icefish</name>
    <dbReference type="NCBI Taxonomy" id="52237"/>
    <lineage>
        <taxon>Eukaryota</taxon>
        <taxon>Metazoa</taxon>
        <taxon>Chordata</taxon>
        <taxon>Craniata</taxon>
        <taxon>Vertebrata</taxon>
        <taxon>Euteleostomi</taxon>
        <taxon>Actinopterygii</taxon>
        <taxon>Neopterygii</taxon>
        <taxon>Teleostei</taxon>
        <taxon>Neoteleostei</taxon>
        <taxon>Acanthomorphata</taxon>
        <taxon>Eupercaria</taxon>
        <taxon>Perciformes</taxon>
        <taxon>Notothenioidei</taxon>
        <taxon>Channichthyidae</taxon>
        <taxon>Champsocephalus</taxon>
    </lineage>
</organism>
<keyword evidence="3" id="KW-1185">Reference proteome</keyword>
<protein>
    <submittedName>
        <fullName evidence="2">Uncharacterized protein</fullName>
    </submittedName>
</protein>
<dbReference type="Proteomes" id="UP001331515">
    <property type="component" value="Unassembled WGS sequence"/>
</dbReference>
<accession>A0AAN8I358</accession>
<evidence type="ECO:0000313" key="2">
    <source>
        <dbReference type="EMBL" id="KAK5931284.1"/>
    </source>
</evidence>
<feature type="region of interest" description="Disordered" evidence="1">
    <location>
        <begin position="88"/>
        <end position="110"/>
    </location>
</feature>
<dbReference type="EMBL" id="JAURVH010001516">
    <property type="protein sequence ID" value="KAK5931284.1"/>
    <property type="molecule type" value="Genomic_DNA"/>
</dbReference>
<reference evidence="2 3" key="1">
    <citation type="journal article" date="2023" name="Mol. Biol. Evol.">
        <title>Genomics of Secondarily Temperate Adaptation in the Only Non-Antarctic Icefish.</title>
        <authorList>
            <person name="Rivera-Colon A.G."/>
            <person name="Rayamajhi N."/>
            <person name="Minhas B.F."/>
            <person name="Madrigal G."/>
            <person name="Bilyk K.T."/>
            <person name="Yoon V."/>
            <person name="Hune M."/>
            <person name="Gregory S."/>
            <person name="Cheng C.H.C."/>
            <person name="Catchen J.M."/>
        </authorList>
    </citation>
    <scope>NUCLEOTIDE SEQUENCE [LARGE SCALE GENOMIC DNA]</scope>
    <source>
        <tissue evidence="2">White muscle</tissue>
    </source>
</reference>
<evidence type="ECO:0000313" key="3">
    <source>
        <dbReference type="Proteomes" id="UP001331515"/>
    </source>
</evidence>
<sequence length="110" mass="12303">MSLLQPRLTDEGWGGAQAFEQVINKDTGEGPRSAGLFVLIAFSSVAVPNLPRDNGRFLFGADLWPALVCRRCSVFKWKLNSLRLGLTEKHSEKPDTQEQTNNQDRDTTLK</sequence>
<comment type="caution">
    <text evidence="2">The sequence shown here is derived from an EMBL/GenBank/DDBJ whole genome shotgun (WGS) entry which is preliminary data.</text>
</comment>
<gene>
    <name evidence="2" type="ORF">CgunFtcFv8_027445</name>
</gene>
<evidence type="ECO:0000256" key="1">
    <source>
        <dbReference type="SAM" id="MobiDB-lite"/>
    </source>
</evidence>
<dbReference type="AlphaFoldDB" id="A0AAN8I358"/>
<name>A0AAN8I358_CHAGU</name>
<proteinExistence type="predicted"/>